<evidence type="ECO:0000256" key="1">
    <source>
        <dbReference type="ARBA" id="ARBA00001782"/>
    </source>
</evidence>
<comment type="function">
    <text evidence="10">Catalyzes the reversible epimerization of D-ribulose 5-phosphate to D-xylulose 5-phosphate.</text>
</comment>
<comment type="cofactor">
    <cofactor evidence="5">
        <name>Fe(2+)</name>
        <dbReference type="ChEBI" id="CHEBI:29033"/>
    </cofactor>
</comment>
<reference evidence="16" key="1">
    <citation type="submission" date="2016-11" db="EMBL/GenBank/DDBJ databases">
        <authorList>
            <person name="Varghese N."/>
            <person name="Submissions S."/>
        </authorList>
    </citation>
    <scope>NUCLEOTIDE SEQUENCE [LARGE SCALE GENOMIC DNA]</scope>
    <source>
        <strain evidence="16">DSM 12395</strain>
    </source>
</reference>
<name>A0A1M5D6U6_9FIRM</name>
<dbReference type="GO" id="GO:0005737">
    <property type="term" value="C:cytoplasm"/>
    <property type="evidence" value="ECO:0007669"/>
    <property type="project" value="UniProtKB-ARBA"/>
</dbReference>
<feature type="binding site" evidence="10 14">
    <location>
        <begin position="142"/>
        <end position="145"/>
    </location>
    <ligand>
        <name>substrate</name>
    </ligand>
</feature>
<proteinExistence type="inferred from homology"/>
<dbReference type="PROSITE" id="PS01086">
    <property type="entry name" value="RIBUL_P_3_EPIMER_2"/>
    <property type="match status" value="1"/>
</dbReference>
<dbReference type="Proteomes" id="UP000184148">
    <property type="component" value="Unassembled WGS sequence"/>
</dbReference>
<keyword evidence="16" id="KW-1185">Reference proteome</keyword>
<dbReference type="PIRSF" id="PIRSF001461">
    <property type="entry name" value="RPE"/>
    <property type="match status" value="1"/>
</dbReference>
<dbReference type="GO" id="GO:0046872">
    <property type="term" value="F:metal ion binding"/>
    <property type="evidence" value="ECO:0007669"/>
    <property type="project" value="UniProtKB-UniRule"/>
</dbReference>
<feature type="binding site" evidence="10 14">
    <location>
        <begin position="197"/>
        <end position="198"/>
    </location>
    <ligand>
        <name>substrate</name>
    </ligand>
</feature>
<dbReference type="NCBIfam" id="TIGR01163">
    <property type="entry name" value="rpe"/>
    <property type="match status" value="1"/>
</dbReference>
<evidence type="ECO:0000256" key="7">
    <source>
        <dbReference type="ARBA" id="ARBA00013188"/>
    </source>
</evidence>
<comment type="catalytic activity">
    <reaction evidence="1 10 11">
        <text>D-ribulose 5-phosphate = D-xylulose 5-phosphate</text>
        <dbReference type="Rhea" id="RHEA:13677"/>
        <dbReference type="ChEBI" id="CHEBI:57737"/>
        <dbReference type="ChEBI" id="CHEBI:58121"/>
        <dbReference type="EC" id="5.1.3.1"/>
    </reaction>
</comment>
<feature type="binding site" evidence="10 14">
    <location>
        <position position="8"/>
    </location>
    <ligand>
        <name>substrate</name>
    </ligand>
</feature>
<feature type="binding site" evidence="14">
    <location>
        <position position="177"/>
    </location>
    <ligand>
        <name>substrate</name>
    </ligand>
</feature>
<keyword evidence="10 11" id="KW-0119">Carbohydrate metabolism</keyword>
<comment type="cofactor">
    <cofactor evidence="10 13">
        <name>a divalent metal cation</name>
        <dbReference type="ChEBI" id="CHEBI:60240"/>
    </cofactor>
    <text evidence="10 13">Binds 1 divalent metal cation per subunit.</text>
</comment>
<evidence type="ECO:0000256" key="13">
    <source>
        <dbReference type="PIRSR" id="PIRSR001461-2"/>
    </source>
</evidence>
<dbReference type="InterPro" id="IPR000056">
    <property type="entry name" value="Ribul_P_3_epim-like"/>
</dbReference>
<dbReference type="EC" id="5.1.3.1" evidence="7 10"/>
<evidence type="ECO:0000313" key="16">
    <source>
        <dbReference type="Proteomes" id="UP000184148"/>
    </source>
</evidence>
<evidence type="ECO:0000256" key="8">
    <source>
        <dbReference type="ARBA" id="ARBA00022723"/>
    </source>
</evidence>
<dbReference type="InterPro" id="IPR011060">
    <property type="entry name" value="RibuloseP-bd_barrel"/>
</dbReference>
<organism evidence="15 16">
    <name type="scientific">Desulforamulus putei DSM 12395</name>
    <dbReference type="NCBI Taxonomy" id="1121429"/>
    <lineage>
        <taxon>Bacteria</taxon>
        <taxon>Bacillati</taxon>
        <taxon>Bacillota</taxon>
        <taxon>Clostridia</taxon>
        <taxon>Eubacteriales</taxon>
        <taxon>Peptococcaceae</taxon>
        <taxon>Desulforamulus</taxon>
    </lineage>
</organism>
<comment type="cofactor">
    <cofactor evidence="3">
        <name>Co(2+)</name>
        <dbReference type="ChEBI" id="CHEBI:48828"/>
    </cofactor>
</comment>
<evidence type="ECO:0000256" key="14">
    <source>
        <dbReference type="PIRSR" id="PIRSR001461-3"/>
    </source>
</evidence>
<dbReference type="InterPro" id="IPR013785">
    <property type="entry name" value="Aldolase_TIM"/>
</dbReference>
<feature type="binding site" evidence="10 13">
    <location>
        <position position="175"/>
    </location>
    <ligand>
        <name>a divalent metal cation</name>
        <dbReference type="ChEBI" id="CHEBI:60240"/>
    </ligand>
</feature>
<feature type="active site" description="Proton acceptor" evidence="10 12">
    <location>
        <position position="35"/>
    </location>
</feature>
<dbReference type="GO" id="GO:0006098">
    <property type="term" value="P:pentose-phosphate shunt"/>
    <property type="evidence" value="ECO:0007669"/>
    <property type="project" value="UniProtKB-UniRule"/>
</dbReference>
<comment type="similarity">
    <text evidence="6 10 11">Belongs to the ribulose-phosphate 3-epimerase family.</text>
</comment>
<dbReference type="EMBL" id="FQUY01000044">
    <property type="protein sequence ID" value="SHF62590.1"/>
    <property type="molecule type" value="Genomic_DNA"/>
</dbReference>
<dbReference type="InterPro" id="IPR026019">
    <property type="entry name" value="Ribul_P_3_epim"/>
</dbReference>
<keyword evidence="8 10" id="KW-0479">Metal-binding</keyword>
<evidence type="ECO:0000256" key="9">
    <source>
        <dbReference type="ARBA" id="ARBA00023235"/>
    </source>
</evidence>
<dbReference type="GO" id="GO:0019323">
    <property type="term" value="P:pentose catabolic process"/>
    <property type="evidence" value="ECO:0007669"/>
    <property type="project" value="UniProtKB-UniRule"/>
</dbReference>
<gene>
    <name evidence="10" type="primary">rpe</name>
    <name evidence="15" type="ORF">SAMN02745133_03119</name>
</gene>
<keyword evidence="9 10" id="KW-0413">Isomerase</keyword>
<dbReference type="STRING" id="1121429.SAMN02745133_03119"/>
<evidence type="ECO:0000256" key="2">
    <source>
        <dbReference type="ARBA" id="ARBA00001936"/>
    </source>
</evidence>
<accession>A0A1M5D6U6</accession>
<evidence type="ECO:0000256" key="3">
    <source>
        <dbReference type="ARBA" id="ARBA00001941"/>
    </source>
</evidence>
<feature type="binding site" evidence="10">
    <location>
        <begin position="175"/>
        <end position="177"/>
    </location>
    <ligand>
        <name>substrate</name>
    </ligand>
</feature>
<dbReference type="PROSITE" id="PS01085">
    <property type="entry name" value="RIBUL_P_3_EPIMER_1"/>
    <property type="match status" value="1"/>
</dbReference>
<protein>
    <recommendedName>
        <fullName evidence="7 10">Ribulose-phosphate 3-epimerase</fullName>
        <ecNumber evidence="7 10">5.1.3.1</ecNumber>
    </recommendedName>
</protein>
<evidence type="ECO:0000256" key="11">
    <source>
        <dbReference type="PIRNR" id="PIRNR001461"/>
    </source>
</evidence>
<sequence>MLVKIAPSILSADFSRLREQVAAVEEAGVEYLHIDVMDGHFVPNITIGPPVVASLRPHSRLVFDVHLMIEKPDYYIEEFIAAGADLVTVHVEACTHLHRTVTRIKEKGALAGIALNPATPLAMVEPILPTVDLVLLMTVNPGFGGQRFIGEIVSKLEALCDLRAKYALGFEIEVDGGINVNTAPAVVRAGAGVLVTGSAIFTAPDIAAAIHDLRSAAHSTLACIKT</sequence>
<keyword evidence="13" id="KW-0170">Cobalt</keyword>
<feature type="binding site" evidence="10 13">
    <location>
        <position position="66"/>
    </location>
    <ligand>
        <name>a divalent metal cation</name>
        <dbReference type="ChEBI" id="CHEBI:60240"/>
    </ligand>
</feature>
<dbReference type="SUPFAM" id="SSF51366">
    <property type="entry name" value="Ribulose-phoshate binding barrel"/>
    <property type="match status" value="1"/>
</dbReference>
<dbReference type="CDD" id="cd00429">
    <property type="entry name" value="RPE"/>
    <property type="match status" value="1"/>
</dbReference>
<dbReference type="AlphaFoldDB" id="A0A1M5D6U6"/>
<comment type="cofactor">
    <cofactor evidence="4">
        <name>Zn(2+)</name>
        <dbReference type="ChEBI" id="CHEBI:29105"/>
    </cofactor>
</comment>
<evidence type="ECO:0000256" key="6">
    <source>
        <dbReference type="ARBA" id="ARBA00009541"/>
    </source>
</evidence>
<comment type="pathway">
    <text evidence="10">Carbohydrate degradation.</text>
</comment>
<feature type="binding site" evidence="10 14">
    <location>
        <position position="66"/>
    </location>
    <ligand>
        <name>substrate</name>
    </ligand>
</feature>
<evidence type="ECO:0000256" key="4">
    <source>
        <dbReference type="ARBA" id="ARBA00001947"/>
    </source>
</evidence>
<feature type="binding site" evidence="10 13">
    <location>
        <position position="33"/>
    </location>
    <ligand>
        <name>a divalent metal cation</name>
        <dbReference type="ChEBI" id="CHEBI:60240"/>
    </ligand>
</feature>
<dbReference type="PANTHER" id="PTHR11749">
    <property type="entry name" value="RIBULOSE-5-PHOSPHATE-3-EPIMERASE"/>
    <property type="match status" value="1"/>
</dbReference>
<evidence type="ECO:0000256" key="5">
    <source>
        <dbReference type="ARBA" id="ARBA00001954"/>
    </source>
</evidence>
<feature type="active site" description="Proton donor" evidence="10 12">
    <location>
        <position position="175"/>
    </location>
</feature>
<evidence type="ECO:0000256" key="10">
    <source>
        <dbReference type="HAMAP-Rule" id="MF_02227"/>
    </source>
</evidence>
<dbReference type="GO" id="GO:0004750">
    <property type="term" value="F:D-ribulose-phosphate 3-epimerase activity"/>
    <property type="evidence" value="ECO:0007669"/>
    <property type="project" value="UniProtKB-UniRule"/>
</dbReference>
<dbReference type="Gene3D" id="3.20.20.70">
    <property type="entry name" value="Aldolase class I"/>
    <property type="match status" value="1"/>
</dbReference>
<evidence type="ECO:0000313" key="15">
    <source>
        <dbReference type="EMBL" id="SHF62590.1"/>
    </source>
</evidence>
<evidence type="ECO:0000256" key="12">
    <source>
        <dbReference type="PIRSR" id="PIRSR001461-1"/>
    </source>
</evidence>
<keyword evidence="13" id="KW-0464">Manganese</keyword>
<dbReference type="NCBIfam" id="NF004076">
    <property type="entry name" value="PRK05581.1-4"/>
    <property type="match status" value="1"/>
</dbReference>
<dbReference type="FunFam" id="3.20.20.70:FF:000004">
    <property type="entry name" value="Ribulose-phosphate 3-epimerase"/>
    <property type="match status" value="1"/>
</dbReference>
<feature type="binding site" evidence="10 13">
    <location>
        <position position="35"/>
    </location>
    <ligand>
        <name>a divalent metal cation</name>
        <dbReference type="ChEBI" id="CHEBI:60240"/>
    </ligand>
</feature>
<dbReference type="HAMAP" id="MF_02227">
    <property type="entry name" value="RPE"/>
    <property type="match status" value="1"/>
</dbReference>
<comment type="cofactor">
    <cofactor evidence="2">
        <name>Mn(2+)</name>
        <dbReference type="ChEBI" id="CHEBI:29035"/>
    </cofactor>
</comment>
<keyword evidence="13" id="KW-0862">Zinc</keyword>
<dbReference type="Pfam" id="PF00834">
    <property type="entry name" value="Ribul_P_3_epim"/>
    <property type="match status" value="1"/>
</dbReference>